<dbReference type="SUPFAM" id="SSF55486">
    <property type="entry name" value="Metalloproteases ('zincins'), catalytic domain"/>
    <property type="match status" value="1"/>
</dbReference>
<proteinExistence type="predicted"/>
<evidence type="ECO:0000313" key="3">
    <source>
        <dbReference type="EMBL" id="ADB52980.1"/>
    </source>
</evidence>
<dbReference type="GO" id="GO:0008237">
    <property type="term" value="F:metallopeptidase activity"/>
    <property type="evidence" value="ECO:0007669"/>
    <property type="project" value="InterPro"/>
</dbReference>
<dbReference type="HOGENOM" id="CLU_715170_0_0_11"/>
<dbReference type="Proteomes" id="UP000008229">
    <property type="component" value="Chromosome"/>
</dbReference>
<keyword evidence="2" id="KW-0732">Signal</keyword>
<feature type="compositionally biased region" description="Pro residues" evidence="1">
    <location>
        <begin position="145"/>
        <end position="156"/>
    </location>
</feature>
<feature type="chain" id="PRO_5003043575" description="Peptidase M10 metallopeptidase domain-containing protein" evidence="2">
    <location>
        <begin position="26"/>
        <end position="386"/>
    </location>
</feature>
<dbReference type="KEGG" id="cwo:Cwoe_4567"/>
<evidence type="ECO:0000313" key="4">
    <source>
        <dbReference type="Proteomes" id="UP000008229"/>
    </source>
</evidence>
<protein>
    <recommendedName>
        <fullName evidence="5">Peptidase M10 metallopeptidase domain-containing protein</fullName>
    </recommendedName>
</protein>
<reference evidence="4" key="2">
    <citation type="submission" date="2010-01" db="EMBL/GenBank/DDBJ databases">
        <title>The complete genome of Conexibacter woesei DSM 14684.</title>
        <authorList>
            <consortium name="US DOE Joint Genome Institute (JGI-PGF)"/>
            <person name="Lucas S."/>
            <person name="Copeland A."/>
            <person name="Lapidus A."/>
            <person name="Glavina del Rio T."/>
            <person name="Dalin E."/>
            <person name="Tice H."/>
            <person name="Bruce D."/>
            <person name="Goodwin L."/>
            <person name="Pitluck S."/>
            <person name="Kyrpides N."/>
            <person name="Mavromatis K."/>
            <person name="Ivanova N."/>
            <person name="Mikhailova N."/>
            <person name="Chertkov O."/>
            <person name="Brettin T."/>
            <person name="Detter J.C."/>
            <person name="Han C."/>
            <person name="Larimer F."/>
            <person name="Land M."/>
            <person name="Hauser L."/>
            <person name="Markowitz V."/>
            <person name="Cheng J.-F."/>
            <person name="Hugenholtz P."/>
            <person name="Woyke T."/>
            <person name="Wu D."/>
            <person name="Pukall R."/>
            <person name="Steenblock K."/>
            <person name="Schneider S."/>
            <person name="Klenk H.-P."/>
            <person name="Eisen J.A."/>
        </authorList>
    </citation>
    <scope>NUCLEOTIDE SEQUENCE [LARGE SCALE GENOMIC DNA]</scope>
    <source>
        <strain evidence="4">DSM 14684 / CIP 108061 / JCM 11494 / NBRC 100937 / ID131577</strain>
    </source>
</reference>
<organism evidence="3 4">
    <name type="scientific">Conexibacter woesei (strain DSM 14684 / CCUG 47730 / CIP 108061 / JCM 11494 / NBRC 100937 / ID131577)</name>
    <dbReference type="NCBI Taxonomy" id="469383"/>
    <lineage>
        <taxon>Bacteria</taxon>
        <taxon>Bacillati</taxon>
        <taxon>Actinomycetota</taxon>
        <taxon>Thermoleophilia</taxon>
        <taxon>Solirubrobacterales</taxon>
        <taxon>Conexibacteraceae</taxon>
        <taxon>Conexibacter</taxon>
    </lineage>
</organism>
<gene>
    <name evidence="3" type="ordered locus">Cwoe_4567</name>
</gene>
<feature type="signal peptide" evidence="2">
    <location>
        <begin position="1"/>
        <end position="25"/>
    </location>
</feature>
<keyword evidence="4" id="KW-1185">Reference proteome</keyword>
<feature type="region of interest" description="Disordered" evidence="1">
    <location>
        <begin position="139"/>
        <end position="175"/>
    </location>
</feature>
<dbReference type="EMBL" id="CP001854">
    <property type="protein sequence ID" value="ADB52980.1"/>
    <property type="molecule type" value="Genomic_DNA"/>
</dbReference>
<dbReference type="Gene3D" id="3.40.390.10">
    <property type="entry name" value="Collagenase (Catalytic Domain)"/>
    <property type="match status" value="1"/>
</dbReference>
<dbReference type="RefSeq" id="WP_012936031.1">
    <property type="nucleotide sequence ID" value="NC_013739.1"/>
</dbReference>
<evidence type="ECO:0000256" key="1">
    <source>
        <dbReference type="SAM" id="MobiDB-lite"/>
    </source>
</evidence>
<dbReference type="STRING" id="469383.Cwoe_4567"/>
<dbReference type="InterPro" id="IPR024079">
    <property type="entry name" value="MetalloPept_cat_dom_sf"/>
</dbReference>
<reference evidence="3 4" key="1">
    <citation type="journal article" date="2010" name="Stand. Genomic Sci.">
        <title>Complete genome sequence of Conexibacter woesei type strain (ID131577).</title>
        <authorList>
            <person name="Pukall R."/>
            <person name="Lapidus A."/>
            <person name="Glavina Del Rio T."/>
            <person name="Copeland A."/>
            <person name="Tice H."/>
            <person name="Cheng J.-F."/>
            <person name="Lucas S."/>
            <person name="Chen F."/>
            <person name="Nolan M."/>
            <person name="Bruce D."/>
            <person name="Goodwin L."/>
            <person name="Pitluck S."/>
            <person name="Mavromatis K."/>
            <person name="Ivanova N."/>
            <person name="Ovchinnikova G."/>
            <person name="Pati A."/>
            <person name="Chen A."/>
            <person name="Palaniappan K."/>
            <person name="Land M."/>
            <person name="Hauser L."/>
            <person name="Chang Y.-J."/>
            <person name="Jeffries C.D."/>
            <person name="Chain P."/>
            <person name="Meincke L."/>
            <person name="Sims D."/>
            <person name="Brettin T."/>
            <person name="Detter J.C."/>
            <person name="Rohde M."/>
            <person name="Goeker M."/>
            <person name="Bristow J."/>
            <person name="Eisen J.A."/>
            <person name="Markowitz V."/>
            <person name="Kyrpides N.C."/>
            <person name="Klenk H.-P."/>
            <person name="Hugenholtz P."/>
        </authorList>
    </citation>
    <scope>NUCLEOTIDE SEQUENCE [LARGE SCALE GENOMIC DNA]</scope>
    <source>
        <strain evidence="4">DSM 14684 / CIP 108061 / JCM 11494 / NBRC 100937 / ID131577</strain>
    </source>
</reference>
<dbReference type="OrthoDB" id="574310at2"/>
<sequence precursor="true">MRRRLILAICTAALAATIVASPAGAATFQGTLTIAPPVVQADGTVVVNASGTTASQCAPQEYCGYFPLVTTVPAAQSCQAEITGSSWVGTDVYDDTRGRVPQSFAPTWKEWPSLYAGPKRACLYISAGSSETFVAEATYEVPGDPGSPPPTSPPPGDGSDIVRAPIPRSVGKRNPFPYRLSTANVPSGVDATRFEQLTRIAARRWGLRAVGTTPRAPRAGDGRDTVGFARDVPRAALGVTRIRSVRYYRRDGRGRQRFVFERVLERDLALAYGVPWHAGPGIPPRDRVDLQTVIVHELGHYAGNDHVRNCTNSPMWVGLRAGEWWWSRADWFQVGCRNAPSTPAVATAAAVRDAAAARAATRARSAAPGPPRPLLVQRSVRRVVLG</sequence>
<evidence type="ECO:0008006" key="5">
    <source>
        <dbReference type="Google" id="ProtNLM"/>
    </source>
</evidence>
<dbReference type="AlphaFoldDB" id="D3F8Y5"/>
<name>D3F8Y5_CONWI</name>
<accession>D3F8Y5</accession>
<evidence type="ECO:0000256" key="2">
    <source>
        <dbReference type="SAM" id="SignalP"/>
    </source>
</evidence>